<dbReference type="AlphaFoldDB" id="A0A3S3P2Y9"/>
<protein>
    <submittedName>
        <fullName evidence="9">Splicing factor: suppressor of white-apricot-like protein</fullName>
    </submittedName>
</protein>
<dbReference type="OrthoDB" id="5836667at2759"/>
<dbReference type="GO" id="GO:0003723">
    <property type="term" value="F:RNA binding"/>
    <property type="evidence" value="ECO:0007669"/>
    <property type="project" value="UniProtKB-KW"/>
</dbReference>
<feature type="non-terminal residue" evidence="9">
    <location>
        <position position="626"/>
    </location>
</feature>
<dbReference type="Pfam" id="PF09750">
    <property type="entry name" value="DRY_EERY"/>
    <property type="match status" value="1"/>
</dbReference>
<keyword evidence="10" id="KW-1185">Reference proteome</keyword>
<dbReference type="PANTHER" id="PTHR13161">
    <property type="entry name" value="SPLICING FACTOR SUPPRESSOR OF WHITE APRICOT"/>
    <property type="match status" value="1"/>
</dbReference>
<accession>A0A3S3P2Y9</accession>
<feature type="compositionally biased region" description="Polar residues" evidence="7">
    <location>
        <begin position="487"/>
        <end position="502"/>
    </location>
</feature>
<evidence type="ECO:0000256" key="3">
    <source>
        <dbReference type="ARBA" id="ARBA00022884"/>
    </source>
</evidence>
<reference evidence="9 10" key="1">
    <citation type="journal article" date="2018" name="Gigascience">
        <title>Genomes of trombidid mites reveal novel predicted allergens and laterally-transferred genes associated with secondary metabolism.</title>
        <authorList>
            <person name="Dong X."/>
            <person name="Chaisiri K."/>
            <person name="Xia D."/>
            <person name="Armstrong S.D."/>
            <person name="Fang Y."/>
            <person name="Donnelly M.J."/>
            <person name="Kadowaki T."/>
            <person name="McGarry J.W."/>
            <person name="Darby A.C."/>
            <person name="Makepeace B.L."/>
        </authorList>
    </citation>
    <scope>NUCLEOTIDE SEQUENCE [LARGE SCALE GENOMIC DNA]</scope>
    <source>
        <strain evidence="9">UoL-WK</strain>
    </source>
</reference>
<evidence type="ECO:0000313" key="10">
    <source>
        <dbReference type="Proteomes" id="UP000285301"/>
    </source>
</evidence>
<evidence type="ECO:0000313" key="9">
    <source>
        <dbReference type="EMBL" id="RWS13711.1"/>
    </source>
</evidence>
<feature type="region of interest" description="Disordered" evidence="7">
    <location>
        <begin position="577"/>
        <end position="603"/>
    </location>
</feature>
<feature type="region of interest" description="Disordered" evidence="7">
    <location>
        <begin position="257"/>
        <end position="308"/>
    </location>
</feature>
<dbReference type="SUPFAM" id="SSF109905">
    <property type="entry name" value="Surp module (SWAP domain)"/>
    <property type="match status" value="2"/>
</dbReference>
<evidence type="ECO:0000256" key="5">
    <source>
        <dbReference type="ARBA" id="ARBA00023163"/>
    </source>
</evidence>
<keyword evidence="4" id="KW-0805">Transcription regulation</keyword>
<keyword evidence="1" id="KW-0507">mRNA processing</keyword>
<feature type="domain" description="SURP motif" evidence="8">
    <location>
        <begin position="202"/>
        <end position="244"/>
    </location>
</feature>
<sequence>MRERPLKTIDARLVKMSLSWERQTTAITSERRKEDELFVFGYSCKLFKDDKKARHIDQGKHLIPWMGCDSLLIDRFDVRGYLQDLHLYEAKSGLSNKESVDELTEEELEIERLCDEERYADLKFEDDDLHEEEMKRLRAALAVDGAYHEIEFNYDTCEAPKEEEVKNGETCDSSESDPYTVPSGLVIPDGVVLPQTMKQHSLIEKTAKFISNHGVQMEILIKTKQSSNPQFDFLAFDSPLNPYYKHLVALIKSGKYVPKSDEKESSEESDNDDDDDNQDHYLHPSLLGASKSKSPLKPLVLPNLPRSENETNAYTQLVKSLRGKIPLESDSESEDDKNESHELAEVEQQESSQITNTSISSNQSQPVPQQNWPSLLPSPPPDIEIIIEKLAQYVAKNGEEFEVTVRKRGEERFEFLNPGNIYHAHYIRKKLQYLEERRKTQAAELKLKSSLDTESNDKQVTKTPVSFCFKEKKSSSLQSEEKSWKSYSDTPTPKSQPPSTVDNDMKKTDLALADKLAAAARDRLSREKQLQEERKRKAAIFLSMVSNKNKELKEESKIDTKSDIVSENVIIGPVFPETSSKVNVSSQSNTSSPREESSSIKIKSDLPKNSAVLPFVVSDEPLKESS</sequence>
<dbReference type="InterPro" id="IPR019147">
    <property type="entry name" value="SWAP_N_domain"/>
</dbReference>
<evidence type="ECO:0000259" key="8">
    <source>
        <dbReference type="PROSITE" id="PS50128"/>
    </source>
</evidence>
<dbReference type="GO" id="GO:0000395">
    <property type="term" value="P:mRNA 5'-splice site recognition"/>
    <property type="evidence" value="ECO:0007669"/>
    <property type="project" value="TreeGrafter"/>
</dbReference>
<keyword evidence="2" id="KW-0677">Repeat</keyword>
<dbReference type="SMART" id="SM01141">
    <property type="entry name" value="DRY_EERY"/>
    <property type="match status" value="1"/>
</dbReference>
<feature type="domain" description="SURP motif" evidence="8">
    <location>
        <begin position="386"/>
        <end position="426"/>
    </location>
</feature>
<dbReference type="InterPro" id="IPR000061">
    <property type="entry name" value="Surp"/>
</dbReference>
<keyword evidence="3" id="KW-0694">RNA-binding</keyword>
<dbReference type="PANTHER" id="PTHR13161:SF15">
    <property type="entry name" value="SPLICING FACTOR, SUPPRESSOR OF WHITE-APRICOT HOMOLOG"/>
    <property type="match status" value="1"/>
</dbReference>
<evidence type="ECO:0000256" key="2">
    <source>
        <dbReference type="ARBA" id="ARBA00022737"/>
    </source>
</evidence>
<dbReference type="EMBL" id="NCKU01000905">
    <property type="protein sequence ID" value="RWS13711.1"/>
    <property type="molecule type" value="Genomic_DNA"/>
</dbReference>
<keyword evidence="5" id="KW-0804">Transcription</keyword>
<gene>
    <name evidence="9" type="ORF">B4U79_07166</name>
</gene>
<dbReference type="STRING" id="1965070.A0A3S3P2Y9"/>
<organism evidence="9 10">
    <name type="scientific">Dinothrombium tinctorium</name>
    <dbReference type="NCBI Taxonomy" id="1965070"/>
    <lineage>
        <taxon>Eukaryota</taxon>
        <taxon>Metazoa</taxon>
        <taxon>Ecdysozoa</taxon>
        <taxon>Arthropoda</taxon>
        <taxon>Chelicerata</taxon>
        <taxon>Arachnida</taxon>
        <taxon>Acari</taxon>
        <taxon>Acariformes</taxon>
        <taxon>Trombidiformes</taxon>
        <taxon>Prostigmata</taxon>
        <taxon>Anystina</taxon>
        <taxon>Parasitengona</taxon>
        <taxon>Trombidioidea</taxon>
        <taxon>Trombidiidae</taxon>
        <taxon>Dinothrombium</taxon>
    </lineage>
</organism>
<feature type="compositionally biased region" description="Low complexity" evidence="7">
    <location>
        <begin position="349"/>
        <end position="375"/>
    </location>
</feature>
<comment type="caution">
    <text evidence="9">The sequence shown here is derived from an EMBL/GenBank/DDBJ whole genome shotgun (WGS) entry which is preliminary data.</text>
</comment>
<evidence type="ECO:0000256" key="4">
    <source>
        <dbReference type="ARBA" id="ARBA00023015"/>
    </source>
</evidence>
<dbReference type="SMART" id="SM00648">
    <property type="entry name" value="SWAP"/>
    <property type="match status" value="2"/>
</dbReference>
<feature type="region of interest" description="Disordered" evidence="7">
    <location>
        <begin position="480"/>
        <end position="504"/>
    </location>
</feature>
<dbReference type="Gene3D" id="1.10.10.790">
    <property type="entry name" value="Surp module"/>
    <property type="match status" value="2"/>
</dbReference>
<dbReference type="PROSITE" id="PS50128">
    <property type="entry name" value="SURP"/>
    <property type="match status" value="2"/>
</dbReference>
<feature type="compositionally biased region" description="Acidic residues" evidence="7">
    <location>
        <begin position="264"/>
        <end position="277"/>
    </location>
</feature>
<proteinExistence type="predicted"/>
<keyword evidence="6" id="KW-0508">mRNA splicing</keyword>
<evidence type="ECO:0000256" key="1">
    <source>
        <dbReference type="ARBA" id="ARBA00022664"/>
    </source>
</evidence>
<evidence type="ECO:0000256" key="6">
    <source>
        <dbReference type="ARBA" id="ARBA00023187"/>
    </source>
</evidence>
<dbReference type="Pfam" id="PF01805">
    <property type="entry name" value="Surp"/>
    <property type="match status" value="2"/>
</dbReference>
<evidence type="ECO:0000256" key="7">
    <source>
        <dbReference type="SAM" id="MobiDB-lite"/>
    </source>
</evidence>
<feature type="region of interest" description="Disordered" evidence="7">
    <location>
        <begin position="327"/>
        <end position="378"/>
    </location>
</feature>
<feature type="compositionally biased region" description="Basic and acidic residues" evidence="7">
    <location>
        <begin position="593"/>
        <end position="603"/>
    </location>
</feature>
<dbReference type="Proteomes" id="UP000285301">
    <property type="component" value="Unassembled WGS sequence"/>
</dbReference>
<name>A0A3S3P2Y9_9ACAR</name>
<dbReference type="InterPro" id="IPR035967">
    <property type="entry name" value="SWAP/Surp_sf"/>
</dbReference>
<dbReference type="InterPro" id="IPR040397">
    <property type="entry name" value="SWAP"/>
</dbReference>